<gene>
    <name evidence="2" type="ORF">GR138_18900</name>
</gene>
<dbReference type="SUPFAM" id="SSF51338">
    <property type="entry name" value="Composite domain of metallo-dependent hydrolases"/>
    <property type="match status" value="1"/>
</dbReference>
<protein>
    <submittedName>
        <fullName evidence="2">Amidohydrolase family protein</fullName>
    </submittedName>
</protein>
<dbReference type="InterPro" id="IPR013108">
    <property type="entry name" value="Amidohydro_3"/>
</dbReference>
<dbReference type="GO" id="GO:0016810">
    <property type="term" value="F:hydrolase activity, acting on carbon-nitrogen (but not peptide) bonds"/>
    <property type="evidence" value="ECO:0007669"/>
    <property type="project" value="InterPro"/>
</dbReference>
<sequence>MPVSADLIVINARILTMDAANPHAEAIALAGGRIAAIGSDGDILALKGEETRIVDAGGASVLPGFIESHIHMFGGAEELGHLQLAGIEGFEALKANLLAHAAAHPDDALLTGHGAGYTMISEDEPLTRHHIDRIIADRPVVLVGADHHTSWANTKALDMAGILHGKTVNPGNEVVMGPDGLATGELRESEAMSPVLHLGGPNRTHLGIETGGEPDPAPSAAEWEADKAIMRRGLAHAAKHGITSFHNMDGNFYQLQLMAALEEDGTITVRGQVPYHFKKPMTLTDLEKASEMDRRYRSDWVSSGMVKVFMDGVLESGTAFLVEPYADRPDWHGDPYFSNEEFSGLATEIDRRGLQIAVHAIGDGAVRRVLNGYEAAQKANGARDSRHRIEHVELITEEDMPRFAELGVIASMQPPHPPGGMCFPLEPTLSRIGEKRRYLAYAWRRIKETGAALAFSSDWPVSPIDPIAGIQAAVTRTVWQEGDPDHSVSLHDAIAAYTIGSAYAEFAEDRKGMLKPGYFADLVILDSDIEAVSPERIGKIRPKMTICGGRVTYEI</sequence>
<reference evidence="2 3" key="1">
    <citation type="submission" date="2019-12" db="EMBL/GenBank/DDBJ databases">
        <title>Shinella kummerowiae sp. nov., a symbiotic bacterium isolated from root nodules of the herbal legume Kummerowia stipulacea.</title>
        <authorList>
            <person name="Gao J."/>
        </authorList>
    </citation>
    <scope>NUCLEOTIDE SEQUENCE [LARGE SCALE GENOMIC DNA]</scope>
    <source>
        <strain evidence="2 3">CCBAU 25048</strain>
    </source>
</reference>
<dbReference type="EMBL" id="WUMK01000007">
    <property type="protein sequence ID" value="MXN47270.1"/>
    <property type="molecule type" value="Genomic_DNA"/>
</dbReference>
<proteinExistence type="predicted"/>
<dbReference type="Gene3D" id="3.10.310.70">
    <property type="match status" value="1"/>
</dbReference>
<dbReference type="SUPFAM" id="SSF51556">
    <property type="entry name" value="Metallo-dependent hydrolases"/>
    <property type="match status" value="1"/>
</dbReference>
<dbReference type="InterPro" id="IPR011059">
    <property type="entry name" value="Metal-dep_hydrolase_composite"/>
</dbReference>
<accession>A0A6N8SKB7</accession>
<dbReference type="RefSeq" id="WP_160860802.1">
    <property type="nucleotide sequence ID" value="NZ_WUMK01000007.1"/>
</dbReference>
<keyword evidence="3" id="KW-1185">Reference proteome</keyword>
<keyword evidence="2" id="KW-0378">Hydrolase</keyword>
<dbReference type="AlphaFoldDB" id="A0A6N8SKB7"/>
<dbReference type="Pfam" id="PF07969">
    <property type="entry name" value="Amidohydro_3"/>
    <property type="match status" value="1"/>
</dbReference>
<dbReference type="Gene3D" id="2.30.40.10">
    <property type="entry name" value="Urease, subunit C, domain 1"/>
    <property type="match status" value="1"/>
</dbReference>
<dbReference type="InterPro" id="IPR033932">
    <property type="entry name" value="YtcJ-like"/>
</dbReference>
<name>A0A6N8SKB7_9HYPH</name>
<dbReference type="OrthoDB" id="9811399at2"/>
<dbReference type="PANTHER" id="PTHR22642:SF2">
    <property type="entry name" value="PROTEIN LONG AFTER FAR-RED 3"/>
    <property type="match status" value="1"/>
</dbReference>
<dbReference type="PANTHER" id="PTHR22642">
    <property type="entry name" value="IMIDAZOLONEPROPIONASE"/>
    <property type="match status" value="1"/>
</dbReference>
<evidence type="ECO:0000313" key="3">
    <source>
        <dbReference type="Proteomes" id="UP000435802"/>
    </source>
</evidence>
<dbReference type="CDD" id="cd01300">
    <property type="entry name" value="YtcJ_like"/>
    <property type="match status" value="1"/>
</dbReference>
<dbReference type="InterPro" id="IPR032466">
    <property type="entry name" value="Metal_Hydrolase"/>
</dbReference>
<dbReference type="Gene3D" id="3.20.20.140">
    <property type="entry name" value="Metal-dependent hydrolases"/>
    <property type="match status" value="1"/>
</dbReference>
<evidence type="ECO:0000313" key="2">
    <source>
        <dbReference type="EMBL" id="MXN47270.1"/>
    </source>
</evidence>
<evidence type="ECO:0000259" key="1">
    <source>
        <dbReference type="Pfam" id="PF07969"/>
    </source>
</evidence>
<dbReference type="Proteomes" id="UP000435802">
    <property type="component" value="Unassembled WGS sequence"/>
</dbReference>
<organism evidence="2 3">
    <name type="scientific">Shinella kummerowiae</name>
    <dbReference type="NCBI Taxonomy" id="417745"/>
    <lineage>
        <taxon>Bacteria</taxon>
        <taxon>Pseudomonadati</taxon>
        <taxon>Pseudomonadota</taxon>
        <taxon>Alphaproteobacteria</taxon>
        <taxon>Hyphomicrobiales</taxon>
        <taxon>Rhizobiaceae</taxon>
        <taxon>Shinella</taxon>
    </lineage>
</organism>
<feature type="domain" description="Amidohydrolase 3" evidence="1">
    <location>
        <begin position="52"/>
        <end position="553"/>
    </location>
</feature>
<comment type="caution">
    <text evidence="2">The sequence shown here is derived from an EMBL/GenBank/DDBJ whole genome shotgun (WGS) entry which is preliminary data.</text>
</comment>